<feature type="compositionally biased region" description="Polar residues" evidence="1">
    <location>
        <begin position="253"/>
        <end position="270"/>
    </location>
</feature>
<feature type="compositionally biased region" description="Low complexity" evidence="1">
    <location>
        <begin position="188"/>
        <end position="204"/>
    </location>
</feature>
<dbReference type="EMBL" id="WIXE01019312">
    <property type="protein sequence ID" value="KAK5970131.1"/>
    <property type="molecule type" value="Genomic_DNA"/>
</dbReference>
<feature type="region of interest" description="Disordered" evidence="1">
    <location>
        <begin position="182"/>
        <end position="213"/>
    </location>
</feature>
<comment type="caution">
    <text evidence="2">The sequence shown here is derived from an EMBL/GenBank/DDBJ whole genome shotgun (WGS) entry which is preliminary data.</text>
</comment>
<protein>
    <submittedName>
        <fullName evidence="2">Uncharacterized protein</fullName>
    </submittedName>
</protein>
<reference evidence="2 3" key="1">
    <citation type="submission" date="2019-10" db="EMBL/GenBank/DDBJ databases">
        <title>Assembly and Annotation for the nematode Trichostrongylus colubriformis.</title>
        <authorList>
            <person name="Martin J."/>
        </authorList>
    </citation>
    <scope>NUCLEOTIDE SEQUENCE [LARGE SCALE GENOMIC DNA]</scope>
    <source>
        <strain evidence="2">G859</strain>
        <tissue evidence="2">Whole worm</tissue>
    </source>
</reference>
<keyword evidence="3" id="KW-1185">Reference proteome</keyword>
<dbReference type="AlphaFoldDB" id="A0AAN8EXP4"/>
<gene>
    <name evidence="2" type="ORF">GCK32_003542</name>
</gene>
<evidence type="ECO:0000256" key="1">
    <source>
        <dbReference type="SAM" id="MobiDB-lite"/>
    </source>
</evidence>
<evidence type="ECO:0000313" key="3">
    <source>
        <dbReference type="Proteomes" id="UP001331761"/>
    </source>
</evidence>
<feature type="non-terminal residue" evidence="2">
    <location>
        <position position="1"/>
    </location>
</feature>
<feature type="compositionally biased region" description="Low complexity" evidence="1">
    <location>
        <begin position="127"/>
        <end position="157"/>
    </location>
</feature>
<evidence type="ECO:0000313" key="2">
    <source>
        <dbReference type="EMBL" id="KAK5970131.1"/>
    </source>
</evidence>
<feature type="region of interest" description="Disordered" evidence="1">
    <location>
        <begin position="127"/>
        <end position="158"/>
    </location>
</feature>
<name>A0AAN8EXP4_TRICO</name>
<feature type="region of interest" description="Disordered" evidence="1">
    <location>
        <begin position="253"/>
        <end position="290"/>
    </location>
</feature>
<dbReference type="Proteomes" id="UP001331761">
    <property type="component" value="Unassembled WGS sequence"/>
</dbReference>
<proteinExistence type="predicted"/>
<sequence length="386" mass="42319">PRGLSTHFRRLNINASLTSAIRANRAAQLLVILYHLGQWKGDDVGCQACMTSLMAFCDIQKHECVSRMVATANCSEFSAFDPCYASKCMDGICQTNVKTSLAHFQNKPAARKKHAERAVTVKTIPATTTTTTTPSPTTVTTTKTTTSSSTTATTTTTDPDLYMDDVECMLIEDYEEQLFDLDSGAGTGNWSSTSNGTTSESSESIAETLKASDTSSVTSLKPLHIIPEILDHPRNFYDISPIDNHIFVETQTATSSTHTEAEVSGSTGFSQIEPPTAAEPSTTTASPRHDQPHFNHWLNTWVYPFNATLPFPSVYFSITVAAGPYRPRPRPQRSVAGVTVVSRGANLPSGYTHIVETPRQAIEHQWKGAGYFRRRTQDPFVFTCFI</sequence>
<accession>A0AAN8EXP4</accession>
<organism evidence="2 3">
    <name type="scientific">Trichostrongylus colubriformis</name>
    <name type="common">Black scour worm</name>
    <dbReference type="NCBI Taxonomy" id="6319"/>
    <lineage>
        <taxon>Eukaryota</taxon>
        <taxon>Metazoa</taxon>
        <taxon>Ecdysozoa</taxon>
        <taxon>Nematoda</taxon>
        <taxon>Chromadorea</taxon>
        <taxon>Rhabditida</taxon>
        <taxon>Rhabditina</taxon>
        <taxon>Rhabditomorpha</taxon>
        <taxon>Strongyloidea</taxon>
        <taxon>Trichostrongylidae</taxon>
        <taxon>Trichostrongylus</taxon>
    </lineage>
</organism>
<feature type="compositionally biased region" description="Low complexity" evidence="1">
    <location>
        <begin position="273"/>
        <end position="286"/>
    </location>
</feature>